<dbReference type="GO" id="GO:0032933">
    <property type="term" value="P:SREBP signaling pathway"/>
    <property type="evidence" value="ECO:0007669"/>
    <property type="project" value="InterPro"/>
</dbReference>
<comment type="caution">
    <text evidence="9">The sequence shown here is derived from an EMBL/GenBank/DDBJ whole genome shotgun (WGS) entry which is preliminary data.</text>
</comment>
<reference evidence="9" key="1">
    <citation type="submission" date="2022-03" db="EMBL/GenBank/DDBJ databases">
        <authorList>
            <person name="Lindestad O."/>
        </authorList>
    </citation>
    <scope>NUCLEOTIDE SEQUENCE</scope>
</reference>
<dbReference type="PANTHER" id="PTHR46378:SF1">
    <property type="entry name" value="STEROL REGULATORY ELEMENT-BINDING PROTEIN CLEAVAGE-ACTIVATING PROTEIN"/>
    <property type="match status" value="1"/>
</dbReference>
<name>A0A8S4QCR4_9NEOP</name>
<keyword evidence="5" id="KW-1133">Transmembrane helix</keyword>
<comment type="subcellular location">
    <subcellularLocation>
        <location evidence="1">Endomembrane system</location>
        <topology evidence="1">Multi-pass membrane protein</topology>
    </subcellularLocation>
    <subcellularLocation>
        <location evidence="2">Endoplasmic reticulum membrane</location>
    </subcellularLocation>
</comment>
<keyword evidence="3" id="KW-0812">Transmembrane</keyword>
<gene>
    <name evidence="9" type="primary">jg16516</name>
    <name evidence="9" type="ORF">PAEG_LOCUS404</name>
</gene>
<accession>A0A8S4QCR4</accession>
<evidence type="ECO:0000256" key="6">
    <source>
        <dbReference type="ARBA" id="ARBA00023136"/>
    </source>
</evidence>
<evidence type="ECO:0000256" key="2">
    <source>
        <dbReference type="ARBA" id="ARBA00004586"/>
    </source>
</evidence>
<dbReference type="GO" id="GO:0045540">
    <property type="term" value="P:regulation of cholesterol biosynthetic process"/>
    <property type="evidence" value="ECO:0007669"/>
    <property type="project" value="TreeGrafter"/>
</dbReference>
<keyword evidence="8" id="KW-0853">WD repeat</keyword>
<dbReference type="SMART" id="SM00320">
    <property type="entry name" value="WD40"/>
    <property type="match status" value="1"/>
</dbReference>
<dbReference type="GO" id="GO:0032936">
    <property type="term" value="C:SREBP-SCAP complex"/>
    <property type="evidence" value="ECO:0007669"/>
    <property type="project" value="TreeGrafter"/>
</dbReference>
<sequence>MNITVMECPARSPDINPIEHVWDLLKRKVKSRIPAPAKVDELRMDVVEGWRRLSQETIDNIILSACVYSMQAHDGAVTSLAYTASYVVSAGADERLCIWDRFQGHMLNSIHIVSAITVSAYRTVH</sequence>
<dbReference type="AlphaFoldDB" id="A0A8S4QCR4"/>
<keyword evidence="10" id="KW-1185">Reference proteome</keyword>
<dbReference type="GO" id="GO:0003676">
    <property type="term" value="F:nucleic acid binding"/>
    <property type="evidence" value="ECO:0007669"/>
    <property type="project" value="InterPro"/>
</dbReference>
<evidence type="ECO:0000256" key="7">
    <source>
        <dbReference type="ARBA" id="ARBA00023180"/>
    </source>
</evidence>
<evidence type="ECO:0000313" key="9">
    <source>
        <dbReference type="EMBL" id="CAH2207784.1"/>
    </source>
</evidence>
<dbReference type="GO" id="GO:0000139">
    <property type="term" value="C:Golgi membrane"/>
    <property type="evidence" value="ECO:0007669"/>
    <property type="project" value="InterPro"/>
</dbReference>
<dbReference type="PANTHER" id="PTHR46378">
    <property type="entry name" value="STEROL REGULATORY ELEMENT-BINDING PROTEIN CLEAVAGE-ACTIVATING PROTEIN"/>
    <property type="match status" value="1"/>
</dbReference>
<dbReference type="Proteomes" id="UP000838756">
    <property type="component" value="Unassembled WGS sequence"/>
</dbReference>
<dbReference type="PROSITE" id="PS50082">
    <property type="entry name" value="WD_REPEATS_2"/>
    <property type="match status" value="1"/>
</dbReference>
<evidence type="ECO:0000313" key="10">
    <source>
        <dbReference type="Proteomes" id="UP000838756"/>
    </source>
</evidence>
<dbReference type="InterPro" id="IPR030225">
    <property type="entry name" value="SCAP"/>
</dbReference>
<protein>
    <submittedName>
        <fullName evidence="9">Jg16516 protein</fullName>
    </submittedName>
</protein>
<dbReference type="Gene3D" id="3.30.420.10">
    <property type="entry name" value="Ribonuclease H-like superfamily/Ribonuclease H"/>
    <property type="match status" value="1"/>
</dbReference>
<keyword evidence="4" id="KW-0256">Endoplasmic reticulum</keyword>
<evidence type="ECO:0000256" key="1">
    <source>
        <dbReference type="ARBA" id="ARBA00004127"/>
    </source>
</evidence>
<dbReference type="PROSITE" id="PS50294">
    <property type="entry name" value="WD_REPEATS_REGION"/>
    <property type="match status" value="1"/>
</dbReference>
<keyword evidence="7" id="KW-0325">Glycoprotein</keyword>
<dbReference type="OrthoDB" id="361494at2759"/>
<evidence type="ECO:0000256" key="3">
    <source>
        <dbReference type="ARBA" id="ARBA00022692"/>
    </source>
</evidence>
<proteinExistence type="predicted"/>
<evidence type="ECO:0000256" key="8">
    <source>
        <dbReference type="PROSITE-ProRule" id="PRU00221"/>
    </source>
</evidence>
<evidence type="ECO:0000256" key="5">
    <source>
        <dbReference type="ARBA" id="ARBA00022989"/>
    </source>
</evidence>
<dbReference type="GO" id="GO:0005789">
    <property type="term" value="C:endoplasmic reticulum membrane"/>
    <property type="evidence" value="ECO:0007669"/>
    <property type="project" value="UniProtKB-SubCell"/>
</dbReference>
<dbReference type="InterPro" id="IPR036322">
    <property type="entry name" value="WD40_repeat_dom_sf"/>
</dbReference>
<dbReference type="SUPFAM" id="SSF50978">
    <property type="entry name" value="WD40 repeat-like"/>
    <property type="match status" value="1"/>
</dbReference>
<evidence type="ECO:0000256" key="4">
    <source>
        <dbReference type="ARBA" id="ARBA00022824"/>
    </source>
</evidence>
<dbReference type="InterPro" id="IPR001680">
    <property type="entry name" value="WD40_rpt"/>
</dbReference>
<dbReference type="InterPro" id="IPR036397">
    <property type="entry name" value="RNaseH_sf"/>
</dbReference>
<dbReference type="GO" id="GO:0032934">
    <property type="term" value="F:sterol binding"/>
    <property type="evidence" value="ECO:0007669"/>
    <property type="project" value="InterPro"/>
</dbReference>
<organism evidence="9 10">
    <name type="scientific">Pararge aegeria aegeria</name>
    <dbReference type="NCBI Taxonomy" id="348720"/>
    <lineage>
        <taxon>Eukaryota</taxon>
        <taxon>Metazoa</taxon>
        <taxon>Ecdysozoa</taxon>
        <taxon>Arthropoda</taxon>
        <taxon>Hexapoda</taxon>
        <taxon>Insecta</taxon>
        <taxon>Pterygota</taxon>
        <taxon>Neoptera</taxon>
        <taxon>Endopterygota</taxon>
        <taxon>Lepidoptera</taxon>
        <taxon>Glossata</taxon>
        <taxon>Ditrysia</taxon>
        <taxon>Papilionoidea</taxon>
        <taxon>Nymphalidae</taxon>
        <taxon>Satyrinae</taxon>
        <taxon>Satyrini</taxon>
        <taxon>Parargina</taxon>
        <taxon>Pararge</taxon>
    </lineage>
</organism>
<keyword evidence="6" id="KW-0472">Membrane</keyword>
<feature type="repeat" description="WD" evidence="8">
    <location>
        <begin position="70"/>
        <end position="109"/>
    </location>
</feature>
<dbReference type="EMBL" id="CAKXAJ010001289">
    <property type="protein sequence ID" value="CAH2207784.1"/>
    <property type="molecule type" value="Genomic_DNA"/>
</dbReference>